<comment type="caution">
    <text evidence="2">The sequence shown here is derived from an EMBL/GenBank/DDBJ whole genome shotgun (WGS) entry which is preliminary data.</text>
</comment>
<feature type="compositionally biased region" description="Basic residues" evidence="1">
    <location>
        <begin position="172"/>
        <end position="187"/>
    </location>
</feature>
<feature type="compositionally biased region" description="Low complexity" evidence="1">
    <location>
        <begin position="552"/>
        <end position="574"/>
    </location>
</feature>
<feature type="compositionally biased region" description="Low complexity" evidence="1">
    <location>
        <begin position="626"/>
        <end position="644"/>
    </location>
</feature>
<sequence length="932" mass="106590">MKHRRIPKSDRHKKLKSINDLQQVNVINDNVVRNNFNQSVPRKWQEILDAKKQSLATTAAKRKRKNKFSSNALVTIIKPSEKFEIEPGMTRKPKPLPEMVVKDCNESHHHFMNRLNKLVSQSMAEANLEEHFDVDLGDRIQTDSEDKKAKQTEDGKDKEKSERKREKNRQNLLRRKANKLKKQRRLLRQLNQSDDNPLGDRDWIEFGQVVHCPPNIDQFTKKRKNNPSISLEKMSLACESPIHNNEQQQQQHHEDPPKGTIYDDEELDFEEEVPSQKSPNDVSKSDIDEDLDADDNQSMNELQTSPTGNNRRPKEKDEGEIDSEDELEEGEVKEDEKAEQATDDSTVDNCSSKASNREEIASNVAATNDNNNIKRPLLPQERKGYYNNQQQQSYYYNNRYLNPRIDRYGNQIVRTKEPILPLPTPTVAHKPKIQHQSSSESAWERGLKQARELISRASKRKEVEEDFDHKRYTNTEKSQEPYNELEPSGSPTLPPLPAPPPTSTSLLGNPPSKRRRHSHSSSEDEMERRHRLAYDAAPWNNPRELGSTGQPYSSSSNYRSSRSNYYSSQYSRSSTGGNDSFRDPWRRSKSPQARQIPYNRNRDVPADARYGETLYNKKMGAESRSDSMSSLSSICSSSSSSESGHSSRKLPYSRRRSSSDSRSRLVDNETYSEHSNKSKGLGRIPKKINATSTVVKTKHDDDDDDHSIKSFDSWSESLSDSDSYYSISDSDASDHHHHRHTKESSNSKQGAKVSSTKTWRNSDENRLQSSSSSSLSSKSHHHMSKNSKDSSIKNNDHAMSMKETNVKKSKAAESKVPIKMTFMKKQQSLKQDTIINEQLNGGNVSDLDENSSFSRTSQKSVQSNRSLDDDAMDADDNQDELQQQQQQIDDDGDTTTTSLSLKSSEKHHRREELLMKLKAVEEAIERKLSSKN</sequence>
<gene>
    <name evidence="2" type="ORF">HUG17_4157</name>
</gene>
<organism evidence="2">
    <name type="scientific">Dermatophagoides farinae</name>
    <name type="common">American house dust mite</name>
    <dbReference type="NCBI Taxonomy" id="6954"/>
    <lineage>
        <taxon>Eukaryota</taxon>
        <taxon>Metazoa</taxon>
        <taxon>Ecdysozoa</taxon>
        <taxon>Arthropoda</taxon>
        <taxon>Chelicerata</taxon>
        <taxon>Arachnida</taxon>
        <taxon>Acari</taxon>
        <taxon>Acariformes</taxon>
        <taxon>Sarcoptiformes</taxon>
        <taxon>Astigmata</taxon>
        <taxon>Psoroptidia</taxon>
        <taxon>Analgoidea</taxon>
        <taxon>Pyroglyphidae</taxon>
        <taxon>Dermatophagoidinae</taxon>
        <taxon>Dermatophagoides</taxon>
    </lineage>
</organism>
<feature type="compositionally biased region" description="Acidic residues" evidence="1">
    <location>
        <begin position="318"/>
        <end position="333"/>
    </location>
</feature>
<evidence type="ECO:0000313" key="2">
    <source>
        <dbReference type="EMBL" id="KAH7641113.1"/>
    </source>
</evidence>
<feature type="region of interest" description="Disordered" evidence="1">
    <location>
        <begin position="840"/>
        <end position="912"/>
    </location>
</feature>
<protein>
    <submittedName>
        <fullName evidence="2">Uncharacterized protein</fullName>
    </submittedName>
</protein>
<dbReference type="Proteomes" id="UP000828236">
    <property type="component" value="Unassembled WGS sequence"/>
</dbReference>
<feature type="compositionally biased region" description="Polar residues" evidence="1">
    <location>
        <begin position="296"/>
        <end position="310"/>
    </location>
</feature>
<feature type="compositionally biased region" description="Basic and acidic residues" evidence="1">
    <location>
        <begin position="786"/>
        <end position="813"/>
    </location>
</feature>
<dbReference type="EMBL" id="SDOV01000004">
    <property type="protein sequence ID" value="KAH7641113.1"/>
    <property type="molecule type" value="Genomic_DNA"/>
</dbReference>
<dbReference type="PANTHER" id="PTHR21838:SF2">
    <property type="entry name" value="COILED-COIL DOMAIN-CONTAINING PROTEIN 137"/>
    <property type="match status" value="1"/>
</dbReference>
<feature type="compositionally biased region" description="Polar residues" evidence="1">
    <location>
        <begin position="850"/>
        <end position="865"/>
    </location>
</feature>
<reference evidence="2" key="2">
    <citation type="journal article" date="2021" name="World Allergy Organ. J.">
        <title>Chromosome-level assembly of Dermatophagoides farinae genome and transcriptome reveals two novel allergens Der f 37 and Der f 39.</title>
        <authorList>
            <person name="Chen J."/>
            <person name="Cai Z."/>
            <person name="Fan D."/>
            <person name="Hu J."/>
            <person name="Hou Y."/>
            <person name="He Y."/>
            <person name="Zhang Z."/>
            <person name="Zhao Z."/>
            <person name="Gao P."/>
            <person name="Hu W."/>
            <person name="Sun J."/>
            <person name="Li J."/>
            <person name="Ji K."/>
        </authorList>
    </citation>
    <scope>NUCLEOTIDE SEQUENCE</scope>
    <source>
        <strain evidence="2">JKM2019</strain>
    </source>
</reference>
<dbReference type="PANTHER" id="PTHR21838">
    <property type="entry name" value="COILED-COIL DOMAIN-CONTAINING PROTEIN 137"/>
    <property type="match status" value="1"/>
</dbReference>
<dbReference type="InterPro" id="IPR026680">
    <property type="entry name" value="CCDC137"/>
</dbReference>
<feature type="compositionally biased region" description="Low complexity" evidence="1">
    <location>
        <begin position="710"/>
        <end position="730"/>
    </location>
</feature>
<feature type="compositionally biased region" description="Basic and acidic residues" evidence="1">
    <location>
        <begin position="600"/>
        <end position="610"/>
    </location>
</feature>
<name>A0A9D4NZB9_DERFA</name>
<evidence type="ECO:0000256" key="1">
    <source>
        <dbReference type="SAM" id="MobiDB-lite"/>
    </source>
</evidence>
<feature type="region of interest" description="Disordered" evidence="1">
    <location>
        <begin position="270"/>
        <end position="388"/>
    </location>
</feature>
<feature type="region of interest" description="Disordered" evidence="1">
    <location>
        <begin position="243"/>
        <end position="262"/>
    </location>
</feature>
<feature type="compositionally biased region" description="Polar residues" evidence="1">
    <location>
        <begin position="744"/>
        <end position="759"/>
    </location>
</feature>
<feature type="compositionally biased region" description="Basic and acidic residues" evidence="1">
    <location>
        <begin position="442"/>
        <end position="479"/>
    </location>
</feature>
<feature type="region of interest" description="Disordered" evidence="1">
    <location>
        <begin position="422"/>
        <end position="814"/>
    </location>
</feature>
<accession>A0A9D4NZB9</accession>
<proteinExistence type="predicted"/>
<feature type="compositionally biased region" description="Pro residues" evidence="1">
    <location>
        <begin position="492"/>
        <end position="502"/>
    </location>
</feature>
<dbReference type="AlphaFoldDB" id="A0A9D4NZB9"/>
<feature type="compositionally biased region" description="Basic residues" evidence="1">
    <location>
        <begin position="646"/>
        <end position="656"/>
    </location>
</feature>
<feature type="compositionally biased region" description="Basic and acidic residues" evidence="1">
    <location>
        <begin position="657"/>
        <end position="676"/>
    </location>
</feature>
<dbReference type="GO" id="GO:0005634">
    <property type="term" value="C:nucleus"/>
    <property type="evidence" value="ECO:0007669"/>
    <property type="project" value="TreeGrafter"/>
</dbReference>
<feature type="compositionally biased region" description="Basic and acidic residues" evidence="1">
    <location>
        <begin position="135"/>
        <end position="169"/>
    </location>
</feature>
<feature type="compositionally biased region" description="Polar residues" evidence="1">
    <location>
        <begin position="364"/>
        <end position="373"/>
    </location>
</feature>
<reference evidence="2" key="1">
    <citation type="submission" date="2020-06" db="EMBL/GenBank/DDBJ databases">
        <authorList>
            <person name="Ji K."/>
            <person name="Li J."/>
        </authorList>
    </citation>
    <scope>NUCLEOTIDE SEQUENCE</scope>
    <source>
        <strain evidence="2">JKM2019</strain>
        <tissue evidence="2">Whole body</tissue>
    </source>
</reference>
<feature type="compositionally biased region" description="Acidic residues" evidence="1">
    <location>
        <begin position="869"/>
        <end position="879"/>
    </location>
</feature>
<feature type="region of interest" description="Disordered" evidence="1">
    <location>
        <begin position="135"/>
        <end position="199"/>
    </location>
</feature>